<feature type="compositionally biased region" description="Basic and acidic residues" evidence="5">
    <location>
        <begin position="7"/>
        <end position="23"/>
    </location>
</feature>
<dbReference type="InterPro" id="IPR017937">
    <property type="entry name" value="Thioredoxin_CS"/>
</dbReference>
<evidence type="ECO:0000256" key="5">
    <source>
        <dbReference type="SAM" id="MobiDB-lite"/>
    </source>
</evidence>
<evidence type="ECO:0000256" key="3">
    <source>
        <dbReference type="ARBA" id="ARBA00023157"/>
    </source>
</evidence>
<evidence type="ECO:0000256" key="2">
    <source>
        <dbReference type="ARBA" id="ARBA00022982"/>
    </source>
</evidence>
<dbReference type="EMBL" id="JBHSXN010000005">
    <property type="protein sequence ID" value="MFC6955172.1"/>
    <property type="molecule type" value="Genomic_DNA"/>
</dbReference>
<dbReference type="PROSITE" id="PS51352">
    <property type="entry name" value="THIOREDOXIN_2"/>
    <property type="match status" value="1"/>
</dbReference>
<evidence type="ECO:0000259" key="6">
    <source>
        <dbReference type="PROSITE" id="PS51352"/>
    </source>
</evidence>
<dbReference type="Gene3D" id="3.40.30.10">
    <property type="entry name" value="Glutaredoxin"/>
    <property type="match status" value="1"/>
</dbReference>
<feature type="domain" description="Thioredoxin" evidence="6">
    <location>
        <begin position="16"/>
        <end position="143"/>
    </location>
</feature>
<feature type="region of interest" description="Disordered" evidence="5">
    <location>
        <begin position="1"/>
        <end position="45"/>
    </location>
</feature>
<name>A0ABD5VPQ6_9EURY</name>
<dbReference type="AlphaFoldDB" id="A0ABD5VPQ6"/>
<dbReference type="CDD" id="cd02947">
    <property type="entry name" value="TRX_family"/>
    <property type="match status" value="1"/>
</dbReference>
<reference evidence="7 8" key="1">
    <citation type="journal article" date="2019" name="Int. J. Syst. Evol. Microbiol.">
        <title>The Global Catalogue of Microorganisms (GCM) 10K type strain sequencing project: providing services to taxonomists for standard genome sequencing and annotation.</title>
        <authorList>
            <consortium name="The Broad Institute Genomics Platform"/>
            <consortium name="The Broad Institute Genome Sequencing Center for Infectious Disease"/>
            <person name="Wu L."/>
            <person name="Ma J."/>
        </authorList>
    </citation>
    <scope>NUCLEOTIDE SEQUENCE [LARGE SCALE GENOMIC DNA]</scope>
    <source>
        <strain evidence="7 8">GX26</strain>
    </source>
</reference>
<keyword evidence="2" id="KW-0249">Electron transport</keyword>
<keyword evidence="4" id="KW-0676">Redox-active center</keyword>
<evidence type="ECO:0000256" key="4">
    <source>
        <dbReference type="ARBA" id="ARBA00023284"/>
    </source>
</evidence>
<dbReference type="InterPro" id="IPR013766">
    <property type="entry name" value="Thioredoxin_domain"/>
</dbReference>
<gene>
    <name evidence="7" type="primary">trxA</name>
    <name evidence="7" type="ORF">ACFQGB_20110</name>
</gene>
<protein>
    <submittedName>
        <fullName evidence="7">Thioredoxin</fullName>
    </submittedName>
</protein>
<sequence>MTETDERDAIREQKRQELQEKLSDGGAVSESGDDAQGRPSGPVHVEGADHLEEVTDAHDVVLVDFYADWCGPCKMVEPVVEALHDDGTAVVAKVDIDEHQALAQRQNVRGVPTMLLYVDGTPVERVVGAKDKASLEALVAQHA</sequence>
<comment type="caution">
    <text evidence="7">The sequence shown here is derived from an EMBL/GenBank/DDBJ whole genome shotgun (WGS) entry which is preliminary data.</text>
</comment>
<dbReference type="Pfam" id="PF00085">
    <property type="entry name" value="Thioredoxin"/>
    <property type="match status" value="1"/>
</dbReference>
<keyword evidence="1" id="KW-0813">Transport</keyword>
<dbReference type="PRINTS" id="PR00421">
    <property type="entry name" value="THIOREDOXIN"/>
</dbReference>
<keyword evidence="3" id="KW-1015">Disulfide bond</keyword>
<dbReference type="SUPFAM" id="SSF52833">
    <property type="entry name" value="Thioredoxin-like"/>
    <property type="match status" value="1"/>
</dbReference>
<dbReference type="InterPro" id="IPR036249">
    <property type="entry name" value="Thioredoxin-like_sf"/>
</dbReference>
<keyword evidence="8" id="KW-1185">Reference proteome</keyword>
<accession>A0ABD5VPQ6</accession>
<dbReference type="Proteomes" id="UP001596395">
    <property type="component" value="Unassembled WGS sequence"/>
</dbReference>
<dbReference type="NCBIfam" id="TIGR01068">
    <property type="entry name" value="thioredoxin"/>
    <property type="match status" value="1"/>
</dbReference>
<dbReference type="PROSITE" id="PS00194">
    <property type="entry name" value="THIOREDOXIN_1"/>
    <property type="match status" value="1"/>
</dbReference>
<organism evidence="7 8">
    <name type="scientific">Halorubellus litoreus</name>
    <dbReference type="NCBI Taxonomy" id="755308"/>
    <lineage>
        <taxon>Archaea</taxon>
        <taxon>Methanobacteriati</taxon>
        <taxon>Methanobacteriota</taxon>
        <taxon>Stenosarchaea group</taxon>
        <taxon>Halobacteria</taxon>
        <taxon>Halobacteriales</taxon>
        <taxon>Halorubellaceae</taxon>
        <taxon>Halorubellus</taxon>
    </lineage>
</organism>
<dbReference type="PANTHER" id="PTHR45663">
    <property type="entry name" value="GEO12009P1"/>
    <property type="match status" value="1"/>
</dbReference>
<evidence type="ECO:0000256" key="1">
    <source>
        <dbReference type="ARBA" id="ARBA00022448"/>
    </source>
</evidence>
<dbReference type="PANTHER" id="PTHR45663:SF11">
    <property type="entry name" value="GEO12009P1"/>
    <property type="match status" value="1"/>
</dbReference>
<dbReference type="InterPro" id="IPR005746">
    <property type="entry name" value="Thioredoxin"/>
</dbReference>
<proteinExistence type="predicted"/>
<evidence type="ECO:0000313" key="8">
    <source>
        <dbReference type="Proteomes" id="UP001596395"/>
    </source>
</evidence>
<dbReference type="RefSeq" id="WP_336352108.1">
    <property type="nucleotide sequence ID" value="NZ_JAZAQL010000005.1"/>
</dbReference>
<evidence type="ECO:0000313" key="7">
    <source>
        <dbReference type="EMBL" id="MFC6955172.1"/>
    </source>
</evidence>